<protein>
    <submittedName>
        <fullName evidence="10">TRAP transporter, DctM subunit</fullName>
    </submittedName>
</protein>
<feature type="transmembrane region" description="Helical" evidence="8">
    <location>
        <begin position="177"/>
        <end position="199"/>
    </location>
</feature>
<evidence type="ECO:0000256" key="5">
    <source>
        <dbReference type="ARBA" id="ARBA00022989"/>
    </source>
</evidence>
<keyword evidence="3 7" id="KW-0997">Cell inner membrane</keyword>
<evidence type="ECO:0000259" key="9">
    <source>
        <dbReference type="Pfam" id="PF06808"/>
    </source>
</evidence>
<dbReference type="Proteomes" id="UP000199441">
    <property type="component" value="Unassembled WGS sequence"/>
</dbReference>
<evidence type="ECO:0000256" key="2">
    <source>
        <dbReference type="ARBA" id="ARBA00022475"/>
    </source>
</evidence>
<name>A0A1H2Z3U3_9RHOB</name>
<evidence type="ECO:0000256" key="6">
    <source>
        <dbReference type="ARBA" id="ARBA00023136"/>
    </source>
</evidence>
<feature type="domain" description="TRAP C4-dicarboxylate transport system permease DctM subunit" evidence="9">
    <location>
        <begin position="11"/>
        <end position="423"/>
    </location>
</feature>
<dbReference type="OrthoDB" id="9790209at2"/>
<evidence type="ECO:0000313" key="11">
    <source>
        <dbReference type="Proteomes" id="UP000199441"/>
    </source>
</evidence>
<dbReference type="PIRSF" id="PIRSF006066">
    <property type="entry name" value="HI0050"/>
    <property type="match status" value="1"/>
</dbReference>
<gene>
    <name evidence="10" type="ORF">SAMN04488001_2425</name>
</gene>
<reference evidence="11" key="1">
    <citation type="submission" date="2016-10" db="EMBL/GenBank/DDBJ databases">
        <authorList>
            <person name="Varghese N."/>
            <person name="Submissions S."/>
        </authorList>
    </citation>
    <scope>NUCLEOTIDE SEQUENCE [LARGE SCALE GENOMIC DNA]</scope>
    <source>
        <strain evidence="11">DSM 26922</strain>
    </source>
</reference>
<feature type="transmembrane region" description="Helical" evidence="8">
    <location>
        <begin position="141"/>
        <end position="165"/>
    </location>
</feature>
<feature type="transmembrane region" description="Helical" evidence="8">
    <location>
        <begin position="344"/>
        <end position="368"/>
    </location>
</feature>
<keyword evidence="4 8" id="KW-0812">Transmembrane</keyword>
<evidence type="ECO:0000256" key="8">
    <source>
        <dbReference type="SAM" id="Phobius"/>
    </source>
</evidence>
<dbReference type="GO" id="GO:0022857">
    <property type="term" value="F:transmembrane transporter activity"/>
    <property type="evidence" value="ECO:0007669"/>
    <property type="project" value="UniProtKB-UniRule"/>
</dbReference>
<feature type="transmembrane region" description="Helical" evidence="8">
    <location>
        <begin position="60"/>
        <end position="79"/>
    </location>
</feature>
<evidence type="ECO:0000256" key="3">
    <source>
        <dbReference type="ARBA" id="ARBA00022519"/>
    </source>
</evidence>
<proteinExistence type="predicted"/>
<feature type="transmembrane region" description="Helical" evidence="8">
    <location>
        <begin position="314"/>
        <end position="337"/>
    </location>
</feature>
<accession>A0A1H2Z3U3</accession>
<dbReference type="AlphaFoldDB" id="A0A1H2Z3U3"/>
<dbReference type="PANTHER" id="PTHR33362">
    <property type="entry name" value="SIALIC ACID TRAP TRANSPORTER PERMEASE PROTEIN SIAT-RELATED"/>
    <property type="match status" value="1"/>
</dbReference>
<dbReference type="InterPro" id="IPR004681">
    <property type="entry name" value="TRAP_DctM"/>
</dbReference>
<feature type="transmembrane region" description="Helical" evidence="8">
    <location>
        <begin position="99"/>
        <end position="129"/>
    </location>
</feature>
<feature type="transmembrane region" description="Helical" evidence="8">
    <location>
        <begin position="6"/>
        <end position="39"/>
    </location>
</feature>
<dbReference type="RefSeq" id="WP_089947198.1">
    <property type="nucleotide sequence ID" value="NZ_FNOI01000004.1"/>
</dbReference>
<evidence type="ECO:0000313" key="10">
    <source>
        <dbReference type="EMBL" id="SDX11985.1"/>
    </source>
</evidence>
<evidence type="ECO:0000256" key="7">
    <source>
        <dbReference type="RuleBase" id="RU369079"/>
    </source>
</evidence>
<dbReference type="GO" id="GO:0005886">
    <property type="term" value="C:plasma membrane"/>
    <property type="evidence" value="ECO:0007669"/>
    <property type="project" value="UniProtKB-SubCell"/>
</dbReference>
<comment type="subcellular location">
    <subcellularLocation>
        <location evidence="1 7">Cell inner membrane</location>
        <topology evidence="1 7">Multi-pass membrane protein</topology>
    </subcellularLocation>
</comment>
<dbReference type="PANTHER" id="PTHR33362:SF5">
    <property type="entry name" value="C4-DICARBOXYLATE TRAP TRANSPORTER LARGE PERMEASE PROTEIN DCTM"/>
    <property type="match status" value="1"/>
</dbReference>
<evidence type="ECO:0000256" key="4">
    <source>
        <dbReference type="ARBA" id="ARBA00022692"/>
    </source>
</evidence>
<comment type="function">
    <text evidence="7">Part of the tripartite ATP-independent periplasmic (TRAP) transport system.</text>
</comment>
<keyword evidence="11" id="KW-1185">Reference proteome</keyword>
<dbReference type="STRING" id="670155.SAMN04488001_2425"/>
<keyword evidence="2" id="KW-1003">Cell membrane</keyword>
<dbReference type="InterPro" id="IPR010656">
    <property type="entry name" value="DctM"/>
</dbReference>
<feature type="transmembrane region" description="Helical" evidence="8">
    <location>
        <begin position="403"/>
        <end position="428"/>
    </location>
</feature>
<organism evidence="10 11">
    <name type="scientific">Litoreibacter albidus</name>
    <dbReference type="NCBI Taxonomy" id="670155"/>
    <lineage>
        <taxon>Bacteria</taxon>
        <taxon>Pseudomonadati</taxon>
        <taxon>Pseudomonadota</taxon>
        <taxon>Alphaproteobacteria</taxon>
        <taxon>Rhodobacterales</taxon>
        <taxon>Roseobacteraceae</taxon>
        <taxon>Litoreibacter</taxon>
    </lineage>
</organism>
<keyword evidence="5 8" id="KW-1133">Transmembrane helix</keyword>
<dbReference type="EMBL" id="FNOI01000004">
    <property type="protein sequence ID" value="SDX11985.1"/>
    <property type="molecule type" value="Genomic_DNA"/>
</dbReference>
<keyword evidence="7" id="KW-0813">Transport</keyword>
<dbReference type="Pfam" id="PF06808">
    <property type="entry name" value="DctM"/>
    <property type="match status" value="1"/>
</dbReference>
<feature type="transmembrane region" description="Helical" evidence="8">
    <location>
        <begin position="244"/>
        <end position="262"/>
    </location>
</feature>
<keyword evidence="6 8" id="KW-0472">Membrane</keyword>
<sequence>MDPTTIGALGFIGLVVMVMSGVHIVFATAITGFLGIVALKGWVVAVNIAGIIPHSAGSNYLFSVLPMFILIGFFAHSSGMVGGAYRAARAWIGWMPGGLAVATVLAAGGFGAVSGASQATAAVFARVAIPELLKLKYNPSISAAAVAASGTLASLIPPSAALVIYGAIVDESIGRLLLAGFIPGIFSAVLYAGFIMLRFSANPELGRPIKGIGWAERGKSIGGVLPIILVMLMILGGMSTGWTTPTEAGATGAAIVFTYAILRRKMSLEGLQTSLIETAKLTVMIFSTFWGVFIFSRFLAFTRLPTEIAEWLVALPYPTTAILCAVLAGYAFLGMFLSASGMMLLTLPVIFPAIVELGIDPILFGILVIKMVEIGFITPPVGLNVYVVAGIRPDIPINGIFRAIWPFVMIDVLTVALLIIFPSITLFLPNLVLGAG</sequence>
<evidence type="ECO:0000256" key="1">
    <source>
        <dbReference type="ARBA" id="ARBA00004429"/>
    </source>
</evidence>
<feature type="transmembrane region" description="Helical" evidence="8">
    <location>
        <begin position="374"/>
        <end position="391"/>
    </location>
</feature>
<feature type="transmembrane region" description="Helical" evidence="8">
    <location>
        <begin position="283"/>
        <end position="302"/>
    </location>
</feature>